<gene>
    <name evidence="1" type="ORF">CGLO_11846</name>
</gene>
<evidence type="ECO:0000313" key="2">
    <source>
        <dbReference type="Proteomes" id="UP000015530"/>
    </source>
</evidence>
<dbReference type="Proteomes" id="UP000015530">
    <property type="component" value="Unassembled WGS sequence"/>
</dbReference>
<protein>
    <submittedName>
        <fullName evidence="1">Uncharacterized protein</fullName>
    </submittedName>
</protein>
<name>T0LAT6_COLGC</name>
<comment type="caution">
    <text evidence="1">The sequence shown here is derived from an EMBL/GenBank/DDBJ whole genome shotgun (WGS) entry which is preliminary data.</text>
</comment>
<evidence type="ECO:0000313" key="1">
    <source>
        <dbReference type="EMBL" id="EQB48876.1"/>
    </source>
</evidence>
<dbReference type="HOGENOM" id="CLU_3421345_0_0_1"/>
<organism evidence="1 2">
    <name type="scientific">Colletotrichum gloeosporioides (strain Cg-14)</name>
    <name type="common">Anthracnose fungus</name>
    <name type="synonym">Glomerella cingulata</name>
    <dbReference type="NCBI Taxonomy" id="1237896"/>
    <lineage>
        <taxon>Eukaryota</taxon>
        <taxon>Fungi</taxon>
        <taxon>Dikarya</taxon>
        <taxon>Ascomycota</taxon>
        <taxon>Pezizomycotina</taxon>
        <taxon>Sordariomycetes</taxon>
        <taxon>Hypocreomycetidae</taxon>
        <taxon>Glomerellales</taxon>
        <taxon>Glomerellaceae</taxon>
        <taxon>Colletotrichum</taxon>
        <taxon>Colletotrichum gloeosporioides species complex</taxon>
    </lineage>
</organism>
<reference evidence="2" key="1">
    <citation type="journal article" date="2013" name="Mol. Plant Microbe Interact.">
        <title>Global aspects of pacC regulation of pathogenicity genes in Colletotrichum gloeosporioides as revealed by transcriptome analysis.</title>
        <authorList>
            <person name="Alkan N."/>
            <person name="Meng X."/>
            <person name="Friedlander G."/>
            <person name="Reuveni E."/>
            <person name="Sukno S."/>
            <person name="Sherman A."/>
            <person name="Thon M."/>
            <person name="Fluhr R."/>
            <person name="Prusky D."/>
        </authorList>
    </citation>
    <scope>NUCLEOTIDE SEQUENCE [LARGE SCALE GENOMIC DNA]</scope>
    <source>
        <strain evidence="2">Cg-14</strain>
    </source>
</reference>
<proteinExistence type="predicted"/>
<sequence>MPLIIFKALLNVPPPHAPFLEYFE</sequence>
<accession>T0LAT6</accession>
<dbReference type="AlphaFoldDB" id="T0LAT6"/>
<dbReference type="EMBL" id="AMYD01002496">
    <property type="protein sequence ID" value="EQB48876.1"/>
    <property type="molecule type" value="Genomic_DNA"/>
</dbReference>